<gene>
    <name evidence="2" type="ORF">RFV38_03725</name>
</gene>
<accession>A0ABU4W991</accession>
<dbReference type="RefSeq" id="WP_320313023.1">
    <property type="nucleotide sequence ID" value="NZ_JAVIKH010000003.1"/>
</dbReference>
<evidence type="ECO:0000313" key="2">
    <source>
        <dbReference type="EMBL" id="MDX8335617.1"/>
    </source>
</evidence>
<organism evidence="2 3">
    <name type="scientific">Candidatus Cetobacterium colombiensis</name>
    <dbReference type="NCBI Taxonomy" id="3073100"/>
    <lineage>
        <taxon>Bacteria</taxon>
        <taxon>Fusobacteriati</taxon>
        <taxon>Fusobacteriota</taxon>
        <taxon>Fusobacteriia</taxon>
        <taxon>Fusobacteriales</taxon>
        <taxon>Fusobacteriaceae</taxon>
        <taxon>Cetobacterium</taxon>
    </lineage>
</organism>
<protein>
    <submittedName>
        <fullName evidence="2">PD-(D/E)XK nuclease family protein</fullName>
    </submittedName>
</protein>
<reference evidence="3" key="1">
    <citation type="submission" date="2023-07" db="EMBL/GenBank/DDBJ databases">
        <authorList>
            <person name="Colorado M.A."/>
            <person name="Villamil L.M."/>
            <person name="Melo J.F."/>
            <person name="Rodriguez J.A."/>
            <person name="Ruiz R.Y."/>
        </authorList>
    </citation>
    <scope>NUCLEOTIDE SEQUENCE [LARGE SCALE GENOMIC DNA]</scope>
    <source>
        <strain evidence="3">C33</strain>
    </source>
</reference>
<name>A0ABU4W991_9FUSO</name>
<evidence type="ECO:0000313" key="3">
    <source>
        <dbReference type="Proteomes" id="UP001279681"/>
    </source>
</evidence>
<sequence length="842" mass="101216">MKFEYISYGGSLIGGLKKDPSVVYIFSDYPLKNSQRKESRRNIFEPDPLYLTIDEFKNMAFKTDKIILSEAKRFVSLYNYMKKEFSELNMNNYFESIEFSDKFFKYYTELNRSLCEKNIELEEWQKKYFEIFHRFKEKYEVYLNERNYIPKDWVEDIKYLDLSNFKKYKKIVFVDIVNFTPLDKYILSKLEEFIEVTIRVQGDIGVFDEEKLELKDVYLPKAQKTELSILEVQDELELIGNLLDIMKMKNHMTNIFSPEADTNEYSKIFPNNFMRGSFYTLNDTKFFKFLNAQSELIGAMEPRMDNLIPIKKFLAGIKNLEMQDYYEITKEDMEYIYNQMDWDYKYIGEEGNEKISAIYSDILRVSKIQSIDKFIEYFNELLSLDMFREKIYKDFYDKLQEYMGYAKTTEIMLEEKEIKSCFKNGGDILKFLLQYFNDVEIIRNDDSEGKYLIKPMENCKVIPSRESVFINLSTRYLPRVKRDSLYLTEKQKKENGFTYYEKERKEEKYRFYQGLLKNRYNTIIYIKNENSGEGVSPILSEVLNRYKINRLEKTIYSEDILEQLLRFKSQDIQEFFQNPLMKDREDFKNRQLSLGPYDYDILIKCEYRFYLRKLNGLNSFEKEDAIGTSLKFLGTYVHEVFEKLTDKMWKKILNVSDYSITTEEVEELLYKSFYANRKRIPIYLDNYFTGILIPRFTRNIIKFYKEIEDQYIEKKVKRIESEKNSKKEPFLKGDVEVTLNGRVDLVIETTTNNHIIDFKTGSKIDNQLDFYSIMLYGDENSALKSIYNAFDGNMETQDKTKLTREILKENLIEFFKEKEYSLSEKKSGCQYCEYGEICRREF</sequence>
<comment type="caution">
    <text evidence="2">The sequence shown here is derived from an EMBL/GenBank/DDBJ whole genome shotgun (WGS) entry which is preliminary data.</text>
</comment>
<proteinExistence type="predicted"/>
<dbReference type="Gene3D" id="3.90.320.10">
    <property type="match status" value="1"/>
</dbReference>
<evidence type="ECO:0000259" key="1">
    <source>
        <dbReference type="Pfam" id="PF12705"/>
    </source>
</evidence>
<dbReference type="InterPro" id="IPR011604">
    <property type="entry name" value="PDDEXK-like_dom_sf"/>
</dbReference>
<dbReference type="EMBL" id="JAVIKH010000003">
    <property type="protein sequence ID" value="MDX8335617.1"/>
    <property type="molecule type" value="Genomic_DNA"/>
</dbReference>
<dbReference type="InterPro" id="IPR038726">
    <property type="entry name" value="PDDEXK_AddAB-type"/>
</dbReference>
<dbReference type="Proteomes" id="UP001279681">
    <property type="component" value="Unassembled WGS sequence"/>
</dbReference>
<keyword evidence="3" id="KW-1185">Reference proteome</keyword>
<dbReference type="Pfam" id="PF12705">
    <property type="entry name" value="PDDEXK_1"/>
    <property type="match status" value="1"/>
</dbReference>
<feature type="domain" description="PD-(D/E)XK endonuclease-like" evidence="1">
    <location>
        <begin position="599"/>
        <end position="839"/>
    </location>
</feature>